<dbReference type="InterPro" id="IPR039261">
    <property type="entry name" value="FNR_nucleotide-bd"/>
</dbReference>
<dbReference type="GO" id="GO:0005886">
    <property type="term" value="C:plasma membrane"/>
    <property type="evidence" value="ECO:0007669"/>
    <property type="project" value="TreeGrafter"/>
</dbReference>
<keyword evidence="3" id="KW-0813">Transport</keyword>
<dbReference type="GO" id="GO:0006879">
    <property type="term" value="P:intracellular iron ion homeostasis"/>
    <property type="evidence" value="ECO:0007669"/>
    <property type="project" value="TreeGrafter"/>
</dbReference>
<evidence type="ECO:0000313" key="15">
    <source>
        <dbReference type="EMBL" id="EER34793.1"/>
    </source>
</evidence>
<feature type="transmembrane region" description="Helical" evidence="13">
    <location>
        <begin position="35"/>
        <end position="52"/>
    </location>
</feature>
<feature type="domain" description="FAD-binding FR-type" evidence="14">
    <location>
        <begin position="438"/>
        <end position="556"/>
    </location>
</feature>
<keyword evidence="12" id="KW-0325">Glycoprotein</keyword>
<dbReference type="SFLD" id="SFLDG01168">
    <property type="entry name" value="Ferric_reductase_subgroup_(FRE"/>
    <property type="match status" value="1"/>
</dbReference>
<keyword evidence="10" id="KW-0406">Ion transport</keyword>
<dbReference type="CDD" id="cd06186">
    <property type="entry name" value="NOX_Duox_like_FAD_NADP"/>
    <property type="match status" value="1"/>
</dbReference>
<dbReference type="RefSeq" id="XP_002547348.1">
    <property type="nucleotide sequence ID" value="XM_002547302.1"/>
</dbReference>
<dbReference type="AlphaFoldDB" id="C5M723"/>
<evidence type="ECO:0000256" key="3">
    <source>
        <dbReference type="ARBA" id="ARBA00022448"/>
    </source>
</evidence>
<evidence type="ECO:0000256" key="6">
    <source>
        <dbReference type="ARBA" id="ARBA00022827"/>
    </source>
</evidence>
<dbReference type="VEuPathDB" id="FungiDB:CTRG_01655"/>
<comment type="similarity">
    <text evidence="2">Belongs to the ferric reductase (FRE) family.</text>
</comment>
<dbReference type="Pfam" id="PF01794">
    <property type="entry name" value="Ferric_reduct"/>
    <property type="match status" value="1"/>
</dbReference>
<sequence length="734" mass="84593">MYYPGVWTSIVITILLLPFLIPIRLKNPFYRKIKIMLILCLLVSIFVSVSPTKAQTGAPFHKYGKAKIAFFGCNYQIKLTQAQFCHPSASLEWCYCNNFSAFATIAHCYDVGHKEEVSSLLGMCKEFNKTLTRINFDHANSFYNNNAIDPIPNFPGEEYARYPVKLNDSLIYVFKQSYEQFLGNYDLSIDYGAYLAYYWIVVLLLASIGNWTKLLFPGLMKLLTDPLSNWFRKNISTPAAGSRNKTNEYSMGGYFDMLVPTRLETLVLLGATILAARLFIVDIKYVDGDPIFHTELDAYLRNYAVRASLMGSSLMPLLVLFGGRNNFLQWVTRWDYSTFIMFHRWMSRFVVLLFLIHTYCYRVFFIRISKEFEAYVYWGAAAMTAGIAILVQGMLFLRRRNYEVFLILHIVLAAVFIFGAWIHVNNLYCVWFYYTSAAIWGFDRIIRIIRLYAFGFPQADVYLLPDDTLKVVTPKPEEWEAVPGGHVFIHFLKWKYFWQSHPFTYVVSPDNKNIILYCKIKNGVTKALGQHLAKQIGQQARIKVAVEGSYGESTPAKYADSAVFVAGGNGIPGIYCEVMDMAEKLPPNSNRRMKLYWVVRDYNSLTWFLEELRALKNTTIETTIYVSRPLNALKIADKTREVSELQPLLPSNLQEQTLTRESLKLELSHIQICEGRPNIEKLVKQEIDESRSSTAFVTCGHPAMVDDIRAECARHIDNIDHKRVDYYEQLQVWA</sequence>
<evidence type="ECO:0000256" key="5">
    <source>
        <dbReference type="ARBA" id="ARBA00022692"/>
    </source>
</evidence>
<feature type="transmembrane region" description="Helical" evidence="13">
    <location>
        <begin position="375"/>
        <end position="397"/>
    </location>
</feature>
<evidence type="ECO:0000256" key="1">
    <source>
        <dbReference type="ARBA" id="ARBA00004141"/>
    </source>
</evidence>
<evidence type="ECO:0000313" key="16">
    <source>
        <dbReference type="Proteomes" id="UP000002037"/>
    </source>
</evidence>
<proteinExistence type="inferred from homology"/>
<feature type="transmembrane region" description="Helical" evidence="13">
    <location>
        <begin position="6"/>
        <end position="23"/>
    </location>
</feature>
<keyword evidence="8 13" id="KW-1133">Transmembrane helix</keyword>
<evidence type="ECO:0000256" key="12">
    <source>
        <dbReference type="ARBA" id="ARBA00023180"/>
    </source>
</evidence>
<keyword evidence="16" id="KW-1185">Reference proteome</keyword>
<keyword evidence="4" id="KW-0285">Flavoprotein</keyword>
<dbReference type="InterPro" id="IPR051410">
    <property type="entry name" value="Ferric/Cupric_Reductase"/>
</dbReference>
<dbReference type="SFLD" id="SFLDS00052">
    <property type="entry name" value="Ferric_Reductase_Domain"/>
    <property type="match status" value="1"/>
</dbReference>
<evidence type="ECO:0000256" key="10">
    <source>
        <dbReference type="ARBA" id="ARBA00023065"/>
    </source>
</evidence>
<dbReference type="PROSITE" id="PS51384">
    <property type="entry name" value="FAD_FR"/>
    <property type="match status" value="1"/>
</dbReference>
<dbReference type="SUPFAM" id="SSF52343">
    <property type="entry name" value="Ferredoxin reductase-like, C-terminal NADP-linked domain"/>
    <property type="match status" value="1"/>
</dbReference>
<protein>
    <recommendedName>
        <fullName evidence="14">FAD-binding FR-type domain-containing protein</fullName>
    </recommendedName>
</protein>
<dbReference type="GO" id="GO:0015677">
    <property type="term" value="P:copper ion import"/>
    <property type="evidence" value="ECO:0007669"/>
    <property type="project" value="TreeGrafter"/>
</dbReference>
<dbReference type="GeneID" id="8301309"/>
<dbReference type="GO" id="GO:0006826">
    <property type="term" value="P:iron ion transport"/>
    <property type="evidence" value="ECO:0007669"/>
    <property type="project" value="TreeGrafter"/>
</dbReference>
<feature type="transmembrane region" description="Helical" evidence="13">
    <location>
        <begin position="349"/>
        <end position="369"/>
    </location>
</feature>
<dbReference type="PANTHER" id="PTHR32361:SF9">
    <property type="entry name" value="FERRIC REDUCTASE TRANSMEMBRANE COMPONENT 3-RELATED"/>
    <property type="match status" value="1"/>
</dbReference>
<keyword evidence="9" id="KW-0560">Oxidoreductase</keyword>
<dbReference type="InterPro" id="IPR013130">
    <property type="entry name" value="Fe3_Rdtase_TM_dom"/>
</dbReference>
<dbReference type="Pfam" id="PF08022">
    <property type="entry name" value="FAD_binding_8"/>
    <property type="match status" value="1"/>
</dbReference>
<accession>C5M723</accession>
<reference evidence="15 16" key="1">
    <citation type="journal article" date="2009" name="Nature">
        <title>Evolution of pathogenicity and sexual reproduction in eight Candida genomes.</title>
        <authorList>
            <person name="Butler G."/>
            <person name="Rasmussen M.D."/>
            <person name="Lin M.F."/>
            <person name="Santos M.A."/>
            <person name="Sakthikumar S."/>
            <person name="Munro C.A."/>
            <person name="Rheinbay E."/>
            <person name="Grabherr M."/>
            <person name="Forche A."/>
            <person name="Reedy J.L."/>
            <person name="Agrafioti I."/>
            <person name="Arnaud M.B."/>
            <person name="Bates S."/>
            <person name="Brown A.J."/>
            <person name="Brunke S."/>
            <person name="Costanzo M.C."/>
            <person name="Fitzpatrick D.A."/>
            <person name="de Groot P.W."/>
            <person name="Harris D."/>
            <person name="Hoyer L.L."/>
            <person name="Hube B."/>
            <person name="Klis F.M."/>
            <person name="Kodira C."/>
            <person name="Lennard N."/>
            <person name="Logue M.E."/>
            <person name="Martin R."/>
            <person name="Neiman A.M."/>
            <person name="Nikolaou E."/>
            <person name="Quail M.A."/>
            <person name="Quinn J."/>
            <person name="Santos M.C."/>
            <person name="Schmitzberger F.F."/>
            <person name="Sherlock G."/>
            <person name="Shah P."/>
            <person name="Silverstein K.A."/>
            <person name="Skrzypek M.S."/>
            <person name="Soll D."/>
            <person name="Staggs R."/>
            <person name="Stansfield I."/>
            <person name="Stumpf M.P."/>
            <person name="Sudbery P.E."/>
            <person name="Srikantha T."/>
            <person name="Zeng Q."/>
            <person name="Berman J."/>
            <person name="Berriman M."/>
            <person name="Heitman J."/>
            <person name="Gow N.A."/>
            <person name="Lorenz M.C."/>
            <person name="Birren B.W."/>
            <person name="Kellis M."/>
            <person name="Cuomo C.A."/>
        </authorList>
    </citation>
    <scope>NUCLEOTIDE SEQUENCE [LARGE SCALE GENOMIC DNA]</scope>
    <source>
        <strain evidence="16">ATCC MYA-3404 / T1</strain>
    </source>
</reference>
<evidence type="ECO:0000259" key="14">
    <source>
        <dbReference type="PROSITE" id="PS51384"/>
    </source>
</evidence>
<dbReference type="HOGENOM" id="CLU_010365_4_0_1"/>
<dbReference type="Proteomes" id="UP000002037">
    <property type="component" value="Unassembled WGS sequence"/>
</dbReference>
<evidence type="ECO:0000256" key="13">
    <source>
        <dbReference type="SAM" id="Phobius"/>
    </source>
</evidence>
<dbReference type="PANTHER" id="PTHR32361">
    <property type="entry name" value="FERRIC/CUPRIC REDUCTASE TRANSMEMBRANE COMPONENT"/>
    <property type="match status" value="1"/>
</dbReference>
<evidence type="ECO:0000256" key="11">
    <source>
        <dbReference type="ARBA" id="ARBA00023136"/>
    </source>
</evidence>
<evidence type="ECO:0000256" key="7">
    <source>
        <dbReference type="ARBA" id="ARBA00022982"/>
    </source>
</evidence>
<feature type="transmembrane region" description="Helical" evidence="13">
    <location>
        <begin position="404"/>
        <end position="424"/>
    </location>
</feature>
<keyword evidence="11 13" id="KW-0472">Membrane</keyword>
<dbReference type="KEGG" id="ctp:CTRG_01655"/>
<dbReference type="Gene3D" id="3.40.50.80">
    <property type="entry name" value="Nucleotide-binding domain of ferredoxin-NADP reductase (FNR) module"/>
    <property type="match status" value="1"/>
</dbReference>
<feature type="transmembrane region" description="Helical" evidence="13">
    <location>
        <begin position="303"/>
        <end position="323"/>
    </location>
</feature>
<dbReference type="eggNOG" id="KOG0039">
    <property type="taxonomic scope" value="Eukaryota"/>
</dbReference>
<name>C5M723_CANTT</name>
<evidence type="ECO:0000256" key="4">
    <source>
        <dbReference type="ARBA" id="ARBA00022630"/>
    </source>
</evidence>
<keyword evidence="6" id="KW-0274">FAD</keyword>
<comment type="subcellular location">
    <subcellularLocation>
        <location evidence="1">Membrane</location>
        <topology evidence="1">Multi-pass membrane protein</topology>
    </subcellularLocation>
</comment>
<dbReference type="EMBL" id="GG692396">
    <property type="protein sequence ID" value="EER34793.1"/>
    <property type="molecule type" value="Genomic_DNA"/>
</dbReference>
<keyword evidence="7" id="KW-0249">Electron transport</keyword>
<dbReference type="Pfam" id="PF08030">
    <property type="entry name" value="NAD_binding_6"/>
    <property type="match status" value="1"/>
</dbReference>
<dbReference type="InterPro" id="IPR017927">
    <property type="entry name" value="FAD-bd_FR_type"/>
</dbReference>
<gene>
    <name evidence="15" type="ORF">CTRG_01655</name>
</gene>
<organism evidence="15 16">
    <name type="scientific">Candida tropicalis (strain ATCC MYA-3404 / T1)</name>
    <name type="common">Yeast</name>
    <dbReference type="NCBI Taxonomy" id="294747"/>
    <lineage>
        <taxon>Eukaryota</taxon>
        <taxon>Fungi</taxon>
        <taxon>Dikarya</taxon>
        <taxon>Ascomycota</taxon>
        <taxon>Saccharomycotina</taxon>
        <taxon>Pichiomycetes</taxon>
        <taxon>Debaryomycetaceae</taxon>
        <taxon>Candida/Lodderomyces clade</taxon>
        <taxon>Candida</taxon>
    </lineage>
</organism>
<dbReference type="GO" id="GO:0000293">
    <property type="term" value="F:ferric-chelate reductase activity"/>
    <property type="evidence" value="ECO:0007669"/>
    <property type="project" value="UniProtKB-ARBA"/>
</dbReference>
<dbReference type="InterPro" id="IPR013112">
    <property type="entry name" value="FAD-bd_8"/>
</dbReference>
<evidence type="ECO:0000256" key="9">
    <source>
        <dbReference type="ARBA" id="ARBA00023002"/>
    </source>
</evidence>
<dbReference type="OrthoDB" id="167398at2759"/>
<evidence type="ECO:0000256" key="8">
    <source>
        <dbReference type="ARBA" id="ARBA00022989"/>
    </source>
</evidence>
<keyword evidence="5 13" id="KW-0812">Transmembrane</keyword>
<dbReference type="STRING" id="294747.C5M723"/>
<evidence type="ECO:0000256" key="2">
    <source>
        <dbReference type="ARBA" id="ARBA00006278"/>
    </source>
</evidence>
<feature type="transmembrane region" description="Helical" evidence="13">
    <location>
        <begin position="265"/>
        <end position="283"/>
    </location>
</feature>
<feature type="transmembrane region" description="Helical" evidence="13">
    <location>
        <begin position="191"/>
        <end position="211"/>
    </location>
</feature>
<dbReference type="InterPro" id="IPR013121">
    <property type="entry name" value="Fe_red_NAD-bd_6"/>
</dbReference>